<dbReference type="InterPro" id="IPR020449">
    <property type="entry name" value="Tscrpt_reg_AraC-type_HTH"/>
</dbReference>
<organism evidence="5 6">
    <name type="scientific">Kutzneria kofuensis</name>
    <dbReference type="NCBI Taxonomy" id="103725"/>
    <lineage>
        <taxon>Bacteria</taxon>
        <taxon>Bacillati</taxon>
        <taxon>Actinomycetota</taxon>
        <taxon>Actinomycetes</taxon>
        <taxon>Pseudonocardiales</taxon>
        <taxon>Pseudonocardiaceae</taxon>
        <taxon>Kutzneria</taxon>
    </lineage>
</organism>
<keyword evidence="1" id="KW-0805">Transcription regulation</keyword>
<keyword evidence="6" id="KW-1185">Reference proteome</keyword>
<dbReference type="Pfam" id="PF12833">
    <property type="entry name" value="HTH_18"/>
    <property type="match status" value="1"/>
</dbReference>
<dbReference type="Gene3D" id="1.10.10.60">
    <property type="entry name" value="Homeodomain-like"/>
    <property type="match status" value="2"/>
</dbReference>
<evidence type="ECO:0000256" key="2">
    <source>
        <dbReference type="ARBA" id="ARBA00023125"/>
    </source>
</evidence>
<dbReference type="GO" id="GO:0043565">
    <property type="term" value="F:sequence-specific DNA binding"/>
    <property type="evidence" value="ECO:0007669"/>
    <property type="project" value="InterPro"/>
</dbReference>
<dbReference type="SUPFAM" id="SSF46689">
    <property type="entry name" value="Homeodomain-like"/>
    <property type="match status" value="2"/>
</dbReference>
<gene>
    <name evidence="5" type="ORF">BJ998_007490</name>
</gene>
<keyword evidence="2 5" id="KW-0238">DNA-binding</keyword>
<proteinExistence type="predicted"/>
<dbReference type="GO" id="GO:0003700">
    <property type="term" value="F:DNA-binding transcription factor activity"/>
    <property type="evidence" value="ECO:0007669"/>
    <property type="project" value="InterPro"/>
</dbReference>
<evidence type="ECO:0000256" key="3">
    <source>
        <dbReference type="ARBA" id="ARBA00023163"/>
    </source>
</evidence>
<dbReference type="Proteomes" id="UP000585638">
    <property type="component" value="Unassembled WGS sequence"/>
</dbReference>
<evidence type="ECO:0000259" key="4">
    <source>
        <dbReference type="PROSITE" id="PS01124"/>
    </source>
</evidence>
<name>A0A7W9KPE1_9PSEU</name>
<reference evidence="5 6" key="1">
    <citation type="submission" date="2020-08" db="EMBL/GenBank/DDBJ databases">
        <title>Sequencing the genomes of 1000 actinobacteria strains.</title>
        <authorList>
            <person name="Klenk H.-P."/>
        </authorList>
    </citation>
    <scope>NUCLEOTIDE SEQUENCE [LARGE SCALE GENOMIC DNA]</scope>
    <source>
        <strain evidence="5 6">DSM 43851</strain>
    </source>
</reference>
<sequence length="258" mass="27861">MGENSDDRVGAEMRDVVGRAVEVMREQLGHQLTVDDLARSAMFSRFHFSRIFQRVTGVSPGRFLSALRLHEAKRLLLATSDSVTDISYQVGYHSVGTFSARFHSSVGLSPSAYRQAGGFTTMVSTEPRARRRPGSALVHGRLRSTEADETGVIFVGLFPEPVPQGQPVCGTIMAEPDHFLLTDVPSGTWYLVASSVRTAYAAGTEPEPFVAVTGPVTVHPCAVLSVDLPLRRRRAVDPPLVLGRLTVPAPTPCYGAAS</sequence>
<feature type="domain" description="HTH araC/xylS-type" evidence="4">
    <location>
        <begin position="18"/>
        <end position="116"/>
    </location>
</feature>
<keyword evidence="3" id="KW-0804">Transcription</keyword>
<dbReference type="PROSITE" id="PS01124">
    <property type="entry name" value="HTH_ARAC_FAMILY_2"/>
    <property type="match status" value="1"/>
</dbReference>
<comment type="caution">
    <text evidence="5">The sequence shown here is derived from an EMBL/GenBank/DDBJ whole genome shotgun (WGS) entry which is preliminary data.</text>
</comment>
<evidence type="ECO:0000256" key="1">
    <source>
        <dbReference type="ARBA" id="ARBA00023015"/>
    </source>
</evidence>
<dbReference type="PRINTS" id="PR00032">
    <property type="entry name" value="HTHARAC"/>
</dbReference>
<dbReference type="InterPro" id="IPR009057">
    <property type="entry name" value="Homeodomain-like_sf"/>
</dbReference>
<dbReference type="SMART" id="SM00342">
    <property type="entry name" value="HTH_ARAC"/>
    <property type="match status" value="1"/>
</dbReference>
<dbReference type="RefSeq" id="WP_312890504.1">
    <property type="nucleotide sequence ID" value="NZ_BAAAWY010000101.1"/>
</dbReference>
<evidence type="ECO:0000313" key="6">
    <source>
        <dbReference type="Proteomes" id="UP000585638"/>
    </source>
</evidence>
<dbReference type="InterPro" id="IPR018060">
    <property type="entry name" value="HTH_AraC"/>
</dbReference>
<protein>
    <submittedName>
        <fullName evidence="5">AraC-like DNA-binding protein</fullName>
    </submittedName>
</protein>
<dbReference type="InterPro" id="IPR050204">
    <property type="entry name" value="AraC_XylS_family_regulators"/>
</dbReference>
<accession>A0A7W9KPE1</accession>
<dbReference type="AlphaFoldDB" id="A0A7W9KPE1"/>
<dbReference type="PANTHER" id="PTHR46796">
    <property type="entry name" value="HTH-TYPE TRANSCRIPTIONAL ACTIVATOR RHAS-RELATED"/>
    <property type="match status" value="1"/>
</dbReference>
<dbReference type="EMBL" id="JACHIR010000001">
    <property type="protein sequence ID" value="MBB5896294.1"/>
    <property type="molecule type" value="Genomic_DNA"/>
</dbReference>
<evidence type="ECO:0000313" key="5">
    <source>
        <dbReference type="EMBL" id="MBB5896294.1"/>
    </source>
</evidence>